<keyword evidence="3" id="KW-1185">Reference proteome</keyword>
<protein>
    <submittedName>
        <fullName evidence="2">Uncharacterized protein</fullName>
    </submittedName>
</protein>
<proteinExistence type="predicted"/>
<sequence length="113" mass="12180">MLPEYGLDKSVGGEMSRRRGGGKYLRCQVGGGSAIKAAANQATISNEHINQHADYLSNQFATVLHTFFEQLIARRDNYEHKLLIGGPWGIEGGTRGGHLQGEGSSLAPLSRAK</sequence>
<dbReference type="Proteomes" id="UP001054945">
    <property type="component" value="Unassembled WGS sequence"/>
</dbReference>
<comment type="caution">
    <text evidence="2">The sequence shown here is derived from an EMBL/GenBank/DDBJ whole genome shotgun (WGS) entry which is preliminary data.</text>
</comment>
<feature type="region of interest" description="Disordered" evidence="1">
    <location>
        <begin position="1"/>
        <end position="22"/>
    </location>
</feature>
<accession>A0AAV4UX57</accession>
<dbReference type="EMBL" id="BPLR01013597">
    <property type="protein sequence ID" value="GIY62238.1"/>
    <property type="molecule type" value="Genomic_DNA"/>
</dbReference>
<feature type="region of interest" description="Disordered" evidence="1">
    <location>
        <begin position="94"/>
        <end position="113"/>
    </location>
</feature>
<organism evidence="2 3">
    <name type="scientific">Caerostris extrusa</name>
    <name type="common">Bark spider</name>
    <name type="synonym">Caerostris bankana</name>
    <dbReference type="NCBI Taxonomy" id="172846"/>
    <lineage>
        <taxon>Eukaryota</taxon>
        <taxon>Metazoa</taxon>
        <taxon>Ecdysozoa</taxon>
        <taxon>Arthropoda</taxon>
        <taxon>Chelicerata</taxon>
        <taxon>Arachnida</taxon>
        <taxon>Araneae</taxon>
        <taxon>Araneomorphae</taxon>
        <taxon>Entelegynae</taxon>
        <taxon>Araneoidea</taxon>
        <taxon>Araneidae</taxon>
        <taxon>Caerostris</taxon>
    </lineage>
</organism>
<evidence type="ECO:0000313" key="2">
    <source>
        <dbReference type="EMBL" id="GIY62238.1"/>
    </source>
</evidence>
<evidence type="ECO:0000256" key="1">
    <source>
        <dbReference type="SAM" id="MobiDB-lite"/>
    </source>
</evidence>
<gene>
    <name evidence="2" type="ORF">CEXT_74221</name>
</gene>
<dbReference type="AlphaFoldDB" id="A0AAV4UX57"/>
<evidence type="ECO:0000313" key="3">
    <source>
        <dbReference type="Proteomes" id="UP001054945"/>
    </source>
</evidence>
<reference evidence="2 3" key="1">
    <citation type="submission" date="2021-06" db="EMBL/GenBank/DDBJ databases">
        <title>Caerostris extrusa draft genome.</title>
        <authorList>
            <person name="Kono N."/>
            <person name="Arakawa K."/>
        </authorList>
    </citation>
    <scope>NUCLEOTIDE SEQUENCE [LARGE SCALE GENOMIC DNA]</scope>
</reference>
<name>A0AAV4UX57_CAEEX</name>